<evidence type="ECO:0000313" key="1">
    <source>
        <dbReference type="EMBL" id="KAK3225932.1"/>
    </source>
</evidence>
<reference evidence="1" key="1">
    <citation type="journal article" date="2023" name="Plant J.">
        <title>Genome sequences and population genomics provide insights into the demographic history, inbreeding, and mutation load of two 'living fossil' tree species of Dipteronia.</title>
        <authorList>
            <person name="Feng Y."/>
            <person name="Comes H.P."/>
            <person name="Chen J."/>
            <person name="Zhu S."/>
            <person name="Lu R."/>
            <person name="Zhang X."/>
            <person name="Li P."/>
            <person name="Qiu J."/>
            <person name="Olsen K.M."/>
            <person name="Qiu Y."/>
        </authorList>
    </citation>
    <scope>NUCLEOTIDE SEQUENCE</scope>
    <source>
        <strain evidence="1">NBL</strain>
    </source>
</reference>
<evidence type="ECO:0000313" key="2">
    <source>
        <dbReference type="Proteomes" id="UP001281410"/>
    </source>
</evidence>
<sequence length="219" mass="25080">MIIDGPSVGPEPSTTISDHLLEDVVFGPLNESGESNNKEHALFEWEDGPNKPSPETIVEVQKHMMISEQHLTPKKNFPMRWKRSARGGEQHQIVGNVTSPLQRMLEASKMARKVSKLYNSSPLITKKSPVKGGEAVEDYALADIGFSGPMFTWNNKRDGKDNIQEILDRFLANFQWRDQFPNNRVEHLGFNSSDHRPILLMCSLVIHNKHFEERKFRFE</sequence>
<dbReference type="AlphaFoldDB" id="A0AAE0AXH9"/>
<name>A0AAE0AXH9_9ROSI</name>
<comment type="caution">
    <text evidence="1">The sequence shown here is derived from an EMBL/GenBank/DDBJ whole genome shotgun (WGS) entry which is preliminary data.</text>
</comment>
<accession>A0AAE0AXH9</accession>
<dbReference type="InterPro" id="IPR036691">
    <property type="entry name" value="Endo/exonu/phosph_ase_sf"/>
</dbReference>
<protein>
    <recommendedName>
        <fullName evidence="3">Endonuclease/exonuclease/phosphatase</fullName>
    </recommendedName>
</protein>
<dbReference type="SUPFAM" id="SSF56219">
    <property type="entry name" value="DNase I-like"/>
    <property type="match status" value="1"/>
</dbReference>
<dbReference type="PANTHER" id="PTHR33710:SF71">
    <property type="entry name" value="ENDONUCLEASE_EXONUCLEASE_PHOSPHATASE DOMAIN-CONTAINING PROTEIN"/>
    <property type="match status" value="1"/>
</dbReference>
<organism evidence="1 2">
    <name type="scientific">Dipteronia sinensis</name>
    <dbReference type="NCBI Taxonomy" id="43782"/>
    <lineage>
        <taxon>Eukaryota</taxon>
        <taxon>Viridiplantae</taxon>
        <taxon>Streptophyta</taxon>
        <taxon>Embryophyta</taxon>
        <taxon>Tracheophyta</taxon>
        <taxon>Spermatophyta</taxon>
        <taxon>Magnoliopsida</taxon>
        <taxon>eudicotyledons</taxon>
        <taxon>Gunneridae</taxon>
        <taxon>Pentapetalae</taxon>
        <taxon>rosids</taxon>
        <taxon>malvids</taxon>
        <taxon>Sapindales</taxon>
        <taxon>Sapindaceae</taxon>
        <taxon>Hippocastanoideae</taxon>
        <taxon>Acereae</taxon>
        <taxon>Dipteronia</taxon>
    </lineage>
</organism>
<dbReference type="EMBL" id="JANJYJ010000002">
    <property type="protein sequence ID" value="KAK3225932.1"/>
    <property type="molecule type" value="Genomic_DNA"/>
</dbReference>
<dbReference type="Gene3D" id="3.60.10.10">
    <property type="entry name" value="Endonuclease/exonuclease/phosphatase"/>
    <property type="match status" value="1"/>
</dbReference>
<dbReference type="PANTHER" id="PTHR33710">
    <property type="entry name" value="BNAC02G09200D PROTEIN"/>
    <property type="match status" value="1"/>
</dbReference>
<proteinExistence type="predicted"/>
<keyword evidence="2" id="KW-1185">Reference proteome</keyword>
<evidence type="ECO:0008006" key="3">
    <source>
        <dbReference type="Google" id="ProtNLM"/>
    </source>
</evidence>
<dbReference type="Proteomes" id="UP001281410">
    <property type="component" value="Unassembled WGS sequence"/>
</dbReference>
<gene>
    <name evidence="1" type="ORF">Dsin_005794</name>
</gene>